<dbReference type="UniPathway" id="UPA00253">
    <property type="reaction ID" value="UER00332"/>
</dbReference>
<dbReference type="RefSeq" id="WP_025385767.1">
    <property type="nucleotide sequence ID" value="NZ_LCUA01000004.1"/>
</dbReference>
<keyword evidence="6 11" id="KW-0548">Nucleotidyltransferase</keyword>
<name>A0A0W0X0D1_9GAMM</name>
<evidence type="ECO:0000256" key="1">
    <source>
        <dbReference type="ARBA" id="ARBA00002324"/>
    </source>
</evidence>
<protein>
    <recommendedName>
        <fullName evidence="11">Probable nicotinate-nucleotide adenylyltransferase</fullName>
        <ecNumber evidence="11">2.7.7.18</ecNumber>
    </recommendedName>
    <alternativeName>
        <fullName evidence="11">Deamido-NAD(+) diphosphorylase</fullName>
    </alternativeName>
    <alternativeName>
        <fullName evidence="11">Deamido-NAD(+) pyrophosphorylase</fullName>
    </alternativeName>
    <alternativeName>
        <fullName evidence="11">Nicotinate mononucleotide adenylyltransferase</fullName>
        <shortName evidence="11">NaMN adenylyltransferase</shortName>
    </alternativeName>
</protein>
<keyword evidence="7 11" id="KW-0547">Nucleotide-binding</keyword>
<proteinExistence type="inferred from homology"/>
<dbReference type="PATRIC" id="fig|29423.5.peg.1765"/>
<dbReference type="CDD" id="cd02165">
    <property type="entry name" value="NMNAT"/>
    <property type="match status" value="1"/>
</dbReference>
<evidence type="ECO:0000256" key="7">
    <source>
        <dbReference type="ARBA" id="ARBA00022741"/>
    </source>
</evidence>
<keyword evidence="4 11" id="KW-0662">Pyridine nucleotide biosynthesis</keyword>
<dbReference type="Pfam" id="PF01467">
    <property type="entry name" value="CTP_transf_like"/>
    <property type="match status" value="1"/>
</dbReference>
<dbReference type="Gene3D" id="3.40.50.620">
    <property type="entry name" value="HUPs"/>
    <property type="match status" value="1"/>
</dbReference>
<dbReference type="NCBIfam" id="NF000839">
    <property type="entry name" value="PRK00071.1-1"/>
    <property type="match status" value="1"/>
</dbReference>
<evidence type="ECO:0000256" key="3">
    <source>
        <dbReference type="ARBA" id="ARBA00009014"/>
    </source>
</evidence>
<dbReference type="InterPro" id="IPR005248">
    <property type="entry name" value="NadD/NMNAT"/>
</dbReference>
<comment type="pathway">
    <text evidence="2 11">Cofactor biosynthesis; NAD(+) biosynthesis; deamido-NAD(+) from nicotinate D-ribonucleotide: step 1/1.</text>
</comment>
<dbReference type="InterPro" id="IPR014729">
    <property type="entry name" value="Rossmann-like_a/b/a_fold"/>
</dbReference>
<accession>A0A0W0X0D1</accession>
<evidence type="ECO:0000313" key="13">
    <source>
        <dbReference type="EMBL" id="KTD38010.1"/>
    </source>
</evidence>
<dbReference type="SUPFAM" id="SSF52374">
    <property type="entry name" value="Nucleotidylyl transferase"/>
    <property type="match status" value="1"/>
</dbReference>
<keyword evidence="8 11" id="KW-0067">ATP-binding</keyword>
<dbReference type="NCBIfam" id="TIGR00125">
    <property type="entry name" value="cyt_tran_rel"/>
    <property type="match status" value="1"/>
</dbReference>
<comment type="function">
    <text evidence="1 11">Catalyzes the reversible adenylation of nicotinate mononucleotide (NaMN) to nicotinic acid adenine dinucleotide (NaAD).</text>
</comment>
<keyword evidence="9 11" id="KW-0520">NAD</keyword>
<evidence type="ECO:0000256" key="9">
    <source>
        <dbReference type="ARBA" id="ARBA00023027"/>
    </source>
</evidence>
<comment type="similarity">
    <text evidence="3 11">Belongs to the NadD family.</text>
</comment>
<dbReference type="PANTHER" id="PTHR39321:SF3">
    <property type="entry name" value="PHOSPHOPANTETHEINE ADENYLYLTRANSFERASE"/>
    <property type="match status" value="1"/>
</dbReference>
<evidence type="ECO:0000313" key="14">
    <source>
        <dbReference type="Proteomes" id="UP000054858"/>
    </source>
</evidence>
<dbReference type="EMBL" id="LNYP01000029">
    <property type="protein sequence ID" value="KTD38010.1"/>
    <property type="molecule type" value="Genomic_DNA"/>
</dbReference>
<dbReference type="GO" id="GO:0009435">
    <property type="term" value="P:NAD+ biosynthetic process"/>
    <property type="evidence" value="ECO:0007669"/>
    <property type="project" value="UniProtKB-UniRule"/>
</dbReference>
<dbReference type="GO" id="GO:0005524">
    <property type="term" value="F:ATP binding"/>
    <property type="evidence" value="ECO:0007669"/>
    <property type="project" value="UniProtKB-KW"/>
</dbReference>
<dbReference type="GO" id="GO:0004515">
    <property type="term" value="F:nicotinate-nucleotide adenylyltransferase activity"/>
    <property type="evidence" value="ECO:0007669"/>
    <property type="project" value="UniProtKB-UniRule"/>
</dbReference>
<gene>
    <name evidence="11 13" type="primary">nadD</name>
    <name evidence="13" type="ORF">Loak_1686</name>
</gene>
<dbReference type="Proteomes" id="UP000054858">
    <property type="component" value="Unassembled WGS sequence"/>
</dbReference>
<dbReference type="AlphaFoldDB" id="A0A0W0X0D1"/>
<dbReference type="PANTHER" id="PTHR39321">
    <property type="entry name" value="NICOTINATE-NUCLEOTIDE ADENYLYLTRANSFERASE-RELATED"/>
    <property type="match status" value="1"/>
</dbReference>
<evidence type="ECO:0000256" key="6">
    <source>
        <dbReference type="ARBA" id="ARBA00022695"/>
    </source>
</evidence>
<evidence type="ECO:0000256" key="11">
    <source>
        <dbReference type="HAMAP-Rule" id="MF_00244"/>
    </source>
</evidence>
<feature type="domain" description="Cytidyltransferase-like" evidence="12">
    <location>
        <begin position="6"/>
        <end position="185"/>
    </location>
</feature>
<dbReference type="NCBIfam" id="TIGR00482">
    <property type="entry name" value="nicotinate (nicotinamide) nucleotide adenylyltransferase"/>
    <property type="match status" value="1"/>
</dbReference>
<organism evidence="13 14">
    <name type="scientific">Legionella oakridgensis</name>
    <dbReference type="NCBI Taxonomy" id="29423"/>
    <lineage>
        <taxon>Bacteria</taxon>
        <taxon>Pseudomonadati</taxon>
        <taxon>Pseudomonadota</taxon>
        <taxon>Gammaproteobacteria</taxon>
        <taxon>Legionellales</taxon>
        <taxon>Legionellaceae</taxon>
        <taxon>Legionella</taxon>
    </lineage>
</organism>
<comment type="catalytic activity">
    <reaction evidence="10 11">
        <text>nicotinate beta-D-ribonucleotide + ATP + H(+) = deamido-NAD(+) + diphosphate</text>
        <dbReference type="Rhea" id="RHEA:22860"/>
        <dbReference type="ChEBI" id="CHEBI:15378"/>
        <dbReference type="ChEBI" id="CHEBI:30616"/>
        <dbReference type="ChEBI" id="CHEBI:33019"/>
        <dbReference type="ChEBI" id="CHEBI:57502"/>
        <dbReference type="ChEBI" id="CHEBI:58437"/>
        <dbReference type="EC" id="2.7.7.18"/>
    </reaction>
</comment>
<reference evidence="13 14" key="1">
    <citation type="submission" date="2015-11" db="EMBL/GenBank/DDBJ databases">
        <title>Genomic analysis of 38 Legionella species identifies large and diverse effector repertoires.</title>
        <authorList>
            <person name="Burstein D."/>
            <person name="Amaro F."/>
            <person name="Zusman T."/>
            <person name="Lifshitz Z."/>
            <person name="Cohen O."/>
            <person name="Gilbert J.A."/>
            <person name="Pupko T."/>
            <person name="Shuman H.A."/>
            <person name="Segal G."/>
        </authorList>
    </citation>
    <scope>NUCLEOTIDE SEQUENCE [LARGE SCALE GENOMIC DNA]</scope>
    <source>
        <strain evidence="13 14">Oak Ridge-10</strain>
    </source>
</reference>
<comment type="caution">
    <text evidence="13">The sequence shown here is derived from an EMBL/GenBank/DDBJ whole genome shotgun (WGS) entry which is preliminary data.</text>
</comment>
<evidence type="ECO:0000256" key="10">
    <source>
        <dbReference type="ARBA" id="ARBA00048721"/>
    </source>
</evidence>
<evidence type="ECO:0000256" key="8">
    <source>
        <dbReference type="ARBA" id="ARBA00022840"/>
    </source>
</evidence>
<evidence type="ECO:0000256" key="2">
    <source>
        <dbReference type="ARBA" id="ARBA00005019"/>
    </source>
</evidence>
<evidence type="ECO:0000256" key="4">
    <source>
        <dbReference type="ARBA" id="ARBA00022642"/>
    </source>
</evidence>
<keyword evidence="5 11" id="KW-0808">Transferase</keyword>
<evidence type="ECO:0000259" key="12">
    <source>
        <dbReference type="Pfam" id="PF01467"/>
    </source>
</evidence>
<dbReference type="EC" id="2.7.7.18" evidence="11"/>
<evidence type="ECO:0000256" key="5">
    <source>
        <dbReference type="ARBA" id="ARBA00022679"/>
    </source>
</evidence>
<sequence>MRHLIIYGGSFDPPHNGHLNTAIAVQNEFHFERFVFLPCKTPVLKEATQASCEQRISMLQLALLPYREFHIDTREIERDAPSYMVNTLESFREEIGEKIPITLLMGMDAFLRLPEWYQWQRLLALSHILVIQRPQINPPAMPQSLEALLSLKKTTEKSNLLTESHGKIFCYDAGQYDISSSWLRKQIKSRTDVRNYLPSAVYQYIKEQALYQ</sequence>
<dbReference type="InterPro" id="IPR004821">
    <property type="entry name" value="Cyt_trans-like"/>
</dbReference>
<dbReference type="HAMAP" id="MF_00244">
    <property type="entry name" value="NaMN_adenylyltr"/>
    <property type="match status" value="1"/>
</dbReference>